<dbReference type="Proteomes" id="UP000253688">
    <property type="component" value="Unassembled WGS sequence"/>
</dbReference>
<dbReference type="RefSeq" id="WP_108473275.1">
    <property type="nucleotide sequence ID" value="NZ_CP131473.1"/>
</dbReference>
<reference evidence="2 3" key="1">
    <citation type="submission" date="2018-04" db="EMBL/GenBank/DDBJ databases">
        <title>Acinetobacter junii Genome sequencing and assembly.</title>
        <authorList>
            <person name="Su J."/>
            <person name="Rensing C."/>
            <person name="Mazhar H.S."/>
        </authorList>
    </citation>
    <scope>NUCLEOTIDE SEQUENCE [LARGE SCALE GENOMIC DNA]</scope>
    <source>
        <strain evidence="2 3">SC22</strain>
    </source>
</reference>
<sequence>MKDKADKKTIDMLKEPAKTGAERQKAYRERLKRQHTAVRLDLMLDSVVMAQLEGIMQVMGEGKKEVLNRLISAEFTRIVNQQDFKVSQIINQ</sequence>
<dbReference type="EMBL" id="QEWH01000007">
    <property type="protein sequence ID" value="RBA49946.1"/>
    <property type="molecule type" value="Genomic_DNA"/>
</dbReference>
<evidence type="ECO:0000313" key="3">
    <source>
        <dbReference type="Proteomes" id="UP000253688"/>
    </source>
</evidence>
<comment type="caution">
    <text evidence="2">The sequence shown here is derived from an EMBL/GenBank/DDBJ whole genome shotgun (WGS) entry which is preliminary data.</text>
</comment>
<name>A0A365PMH7_ACIJU</name>
<feature type="region of interest" description="Disordered" evidence="1">
    <location>
        <begin position="1"/>
        <end position="24"/>
    </location>
</feature>
<proteinExistence type="predicted"/>
<accession>A0A365PMH7</accession>
<evidence type="ECO:0008006" key="4">
    <source>
        <dbReference type="Google" id="ProtNLM"/>
    </source>
</evidence>
<gene>
    <name evidence="2" type="ORF">DC346_01315</name>
</gene>
<protein>
    <recommendedName>
        <fullName evidence="4">Protein CopB</fullName>
    </recommendedName>
</protein>
<evidence type="ECO:0000313" key="2">
    <source>
        <dbReference type="EMBL" id="RBA49946.1"/>
    </source>
</evidence>
<organism evidence="2 3">
    <name type="scientific">Acinetobacter junii</name>
    <dbReference type="NCBI Taxonomy" id="40215"/>
    <lineage>
        <taxon>Bacteria</taxon>
        <taxon>Pseudomonadati</taxon>
        <taxon>Pseudomonadota</taxon>
        <taxon>Gammaproteobacteria</taxon>
        <taxon>Moraxellales</taxon>
        <taxon>Moraxellaceae</taxon>
        <taxon>Acinetobacter</taxon>
    </lineage>
</organism>
<evidence type="ECO:0000256" key="1">
    <source>
        <dbReference type="SAM" id="MobiDB-lite"/>
    </source>
</evidence>
<dbReference type="AlphaFoldDB" id="A0A365PMH7"/>